<feature type="transmembrane region" description="Helical" evidence="12">
    <location>
        <begin position="102"/>
        <end position="121"/>
    </location>
</feature>
<evidence type="ECO:0000256" key="6">
    <source>
        <dbReference type="ARBA" id="ARBA00023002"/>
    </source>
</evidence>
<keyword evidence="7" id="KW-0408">Iron</keyword>
<evidence type="ECO:0000256" key="11">
    <source>
        <dbReference type="ARBA" id="ARBA00023444"/>
    </source>
</evidence>
<dbReference type="InterPro" id="IPR003780">
    <property type="entry name" value="COX15/CtaA_fam"/>
</dbReference>
<comment type="pathway">
    <text evidence="11">Porphyrin-containing compound metabolism.</text>
</comment>
<dbReference type="EMBL" id="CP092900">
    <property type="protein sequence ID" value="UTC24473.1"/>
    <property type="molecule type" value="Genomic_DNA"/>
</dbReference>
<dbReference type="Proteomes" id="UP001055955">
    <property type="component" value="Chromosome"/>
</dbReference>
<dbReference type="PANTHER" id="PTHR35457">
    <property type="entry name" value="HEME A SYNTHASE"/>
    <property type="match status" value="1"/>
</dbReference>
<evidence type="ECO:0000256" key="12">
    <source>
        <dbReference type="SAM" id="Phobius"/>
    </source>
</evidence>
<feature type="transmembrane region" description="Helical" evidence="12">
    <location>
        <begin position="259"/>
        <end position="276"/>
    </location>
</feature>
<reference evidence="13 14" key="1">
    <citation type="journal article" date="2022" name="Nat. Microbiol.">
        <title>The microbiome of a bacterivorous marine choanoflagellate contains a resource-demanding obligate bacterial associate.</title>
        <authorList>
            <person name="Needham D.M."/>
            <person name="Poirier C."/>
            <person name="Bachy C."/>
            <person name="George E.E."/>
            <person name="Wilken S."/>
            <person name="Yung C.C.M."/>
            <person name="Limardo A.J."/>
            <person name="Morando M."/>
            <person name="Sudek L."/>
            <person name="Malmstrom R.R."/>
            <person name="Keeling P.J."/>
            <person name="Santoro A.E."/>
            <person name="Worden A.Z."/>
        </authorList>
    </citation>
    <scope>NUCLEOTIDE SEQUENCE [LARGE SCALE GENOMIC DNA]</scope>
    <source>
        <strain evidence="13 14">Comchoano-1</strain>
    </source>
</reference>
<dbReference type="RefSeq" id="WP_258568257.1">
    <property type="nucleotide sequence ID" value="NZ_CP092900.1"/>
</dbReference>
<keyword evidence="5 12" id="KW-1133">Transmembrane helix</keyword>
<keyword evidence="14" id="KW-1185">Reference proteome</keyword>
<feature type="transmembrane region" description="Helical" evidence="12">
    <location>
        <begin position="73"/>
        <end position="90"/>
    </location>
</feature>
<keyword evidence="6" id="KW-0560">Oxidoreductase</keyword>
<evidence type="ECO:0000256" key="8">
    <source>
        <dbReference type="ARBA" id="ARBA00023133"/>
    </source>
</evidence>
<dbReference type="Pfam" id="PF02628">
    <property type="entry name" value="COX15-CtaA"/>
    <property type="match status" value="1"/>
</dbReference>
<evidence type="ECO:0000256" key="10">
    <source>
        <dbReference type="ARBA" id="ARBA00023157"/>
    </source>
</evidence>
<dbReference type="PANTHER" id="PTHR35457:SF1">
    <property type="entry name" value="HEME A SYNTHASE"/>
    <property type="match status" value="1"/>
</dbReference>
<gene>
    <name evidence="13" type="ORF">MMH89_04475</name>
</gene>
<feature type="transmembrane region" description="Helical" evidence="12">
    <location>
        <begin position="160"/>
        <end position="177"/>
    </location>
</feature>
<evidence type="ECO:0000313" key="13">
    <source>
        <dbReference type="EMBL" id="UTC24473.1"/>
    </source>
</evidence>
<comment type="subcellular location">
    <subcellularLocation>
        <location evidence="1">Membrane</location>
        <topology evidence="1">Multi-pass membrane protein</topology>
    </subcellularLocation>
</comment>
<evidence type="ECO:0000256" key="5">
    <source>
        <dbReference type="ARBA" id="ARBA00022989"/>
    </source>
</evidence>
<organism evidence="13 14">
    <name type="scientific">Candidatus Comchoanobacter bicostacola</name>
    <dbReference type="NCBI Taxonomy" id="2919598"/>
    <lineage>
        <taxon>Bacteria</taxon>
        <taxon>Pseudomonadati</taxon>
        <taxon>Pseudomonadota</taxon>
        <taxon>Gammaproteobacteria</taxon>
        <taxon>Candidatus Comchoanobacterales</taxon>
        <taxon>Candidatus Comchoanobacteraceae</taxon>
        <taxon>Candidatus Comchoanobacter</taxon>
    </lineage>
</organism>
<evidence type="ECO:0000256" key="7">
    <source>
        <dbReference type="ARBA" id="ARBA00023004"/>
    </source>
</evidence>
<keyword evidence="9 12" id="KW-0472">Membrane</keyword>
<dbReference type="InterPro" id="IPR050450">
    <property type="entry name" value="COX15/CtaA_HemeA_synthase"/>
</dbReference>
<evidence type="ECO:0000256" key="3">
    <source>
        <dbReference type="ARBA" id="ARBA00022692"/>
    </source>
</evidence>
<keyword evidence="8" id="KW-0350">Heme biosynthesis</keyword>
<protein>
    <submittedName>
        <fullName evidence="13">COX15/CtaA family protein</fullName>
    </submittedName>
</protein>
<evidence type="ECO:0000256" key="9">
    <source>
        <dbReference type="ARBA" id="ARBA00023136"/>
    </source>
</evidence>
<keyword evidence="2" id="KW-1003">Cell membrane</keyword>
<keyword evidence="4" id="KW-0479">Metal-binding</keyword>
<proteinExistence type="predicted"/>
<feature type="transmembrane region" description="Helical" evidence="12">
    <location>
        <begin position="282"/>
        <end position="302"/>
    </location>
</feature>
<evidence type="ECO:0000313" key="14">
    <source>
        <dbReference type="Proteomes" id="UP001055955"/>
    </source>
</evidence>
<sequence>MKQSIYLSLLILALGVVGLGAYTRLKDAGLGCPDWPGCYGYLLYPTTPEAITNANNSYPNTPFVEEKAWPEMYHRYVAGILGLGAIAIAIHQIRHKVRTRSAYALILCVGAQALLGAWTVTMLLHPIVVMSHLLGGFTITSLIFYQLLRQHHQPTRLSQLTLALIIAQIIMGGWTSANYAALVCPNLLTCANQFFPPLNVSAAFFDGWSIGTNYEYGILDYSARVTIHMLHRYLALITSFMLIFTLIKQRRTYKLSESILPISVLCLQLALGIANIKWLLPIHIAVAHNLVALCLLLSWIRYSQLQPISQRLSTPSVH</sequence>
<evidence type="ECO:0000256" key="4">
    <source>
        <dbReference type="ARBA" id="ARBA00022723"/>
    </source>
</evidence>
<evidence type="ECO:0000256" key="2">
    <source>
        <dbReference type="ARBA" id="ARBA00022475"/>
    </source>
</evidence>
<keyword evidence="10" id="KW-1015">Disulfide bond</keyword>
<accession>A0ABY5DKF7</accession>
<feature type="transmembrane region" description="Helical" evidence="12">
    <location>
        <begin position="127"/>
        <end position="148"/>
    </location>
</feature>
<name>A0ABY5DKF7_9GAMM</name>
<feature type="transmembrane region" description="Helical" evidence="12">
    <location>
        <begin position="230"/>
        <end position="247"/>
    </location>
</feature>
<keyword evidence="3 12" id="KW-0812">Transmembrane</keyword>
<evidence type="ECO:0000256" key="1">
    <source>
        <dbReference type="ARBA" id="ARBA00004141"/>
    </source>
</evidence>